<dbReference type="Pfam" id="PF24813">
    <property type="entry name" value="DUF7709"/>
    <property type="match status" value="1"/>
</dbReference>
<accession>A0ABR0ESS7</accession>
<reference evidence="2 3" key="1">
    <citation type="journal article" date="2023" name="G3 (Bethesda)">
        <title>A chromosome-level genome assembly of Zasmidium syzygii isolated from banana leaves.</title>
        <authorList>
            <person name="van Westerhoven A.C."/>
            <person name="Mehrabi R."/>
            <person name="Talebi R."/>
            <person name="Steentjes M.B.F."/>
            <person name="Corcolon B."/>
            <person name="Chong P.A."/>
            <person name="Kema G.H.J."/>
            <person name="Seidl M.F."/>
        </authorList>
    </citation>
    <scope>NUCLEOTIDE SEQUENCE [LARGE SCALE GENOMIC DNA]</scope>
    <source>
        <strain evidence="2 3">P124</strain>
    </source>
</reference>
<sequence>MSQDQEIEALHNINKRLLKDQNASLPAITLADGSKIQTGTVGALIQNIKLYDRVCAGEKIEGLTKDQLEEFLTTPIPTLHKSGLLDIFPPDEWIAGGSSAGRKFVGKKAKEQGY</sequence>
<keyword evidence="3" id="KW-1185">Reference proteome</keyword>
<dbReference type="EMBL" id="JAXOVC010000003">
    <property type="protein sequence ID" value="KAK4504243.1"/>
    <property type="molecule type" value="Genomic_DNA"/>
</dbReference>
<proteinExistence type="predicted"/>
<protein>
    <recommendedName>
        <fullName evidence="1">DUF7709 domain-containing protein</fullName>
    </recommendedName>
</protein>
<gene>
    <name evidence="2" type="ORF">PRZ48_005159</name>
</gene>
<comment type="caution">
    <text evidence="2">The sequence shown here is derived from an EMBL/GenBank/DDBJ whole genome shotgun (WGS) entry which is preliminary data.</text>
</comment>
<name>A0ABR0ESS7_ZASCE</name>
<evidence type="ECO:0000313" key="2">
    <source>
        <dbReference type="EMBL" id="KAK4504243.1"/>
    </source>
</evidence>
<evidence type="ECO:0000259" key="1">
    <source>
        <dbReference type="Pfam" id="PF24813"/>
    </source>
</evidence>
<feature type="domain" description="DUF7709" evidence="1">
    <location>
        <begin position="9"/>
        <end position="111"/>
    </location>
</feature>
<organism evidence="2 3">
    <name type="scientific">Zasmidium cellare</name>
    <name type="common">Wine cellar mold</name>
    <name type="synonym">Racodium cellare</name>
    <dbReference type="NCBI Taxonomy" id="395010"/>
    <lineage>
        <taxon>Eukaryota</taxon>
        <taxon>Fungi</taxon>
        <taxon>Dikarya</taxon>
        <taxon>Ascomycota</taxon>
        <taxon>Pezizomycotina</taxon>
        <taxon>Dothideomycetes</taxon>
        <taxon>Dothideomycetidae</taxon>
        <taxon>Mycosphaerellales</taxon>
        <taxon>Mycosphaerellaceae</taxon>
        <taxon>Zasmidium</taxon>
    </lineage>
</organism>
<evidence type="ECO:0000313" key="3">
    <source>
        <dbReference type="Proteomes" id="UP001305779"/>
    </source>
</evidence>
<dbReference type="Proteomes" id="UP001305779">
    <property type="component" value="Unassembled WGS sequence"/>
</dbReference>
<dbReference type="InterPro" id="IPR056126">
    <property type="entry name" value="DUF7709"/>
</dbReference>